<dbReference type="PANTHER" id="PTHR13117:SF5">
    <property type="entry name" value="PROTEIN RFT1 HOMOLOG"/>
    <property type="match status" value="1"/>
</dbReference>
<evidence type="ECO:0000256" key="1">
    <source>
        <dbReference type="ARBA" id="ARBA00004477"/>
    </source>
</evidence>
<dbReference type="GO" id="GO:0034203">
    <property type="term" value="P:glycolipid translocation"/>
    <property type="evidence" value="ECO:0007669"/>
    <property type="project" value="TreeGrafter"/>
</dbReference>
<sequence length="112" mass="12091">MAARAALRQTARLASSSALLQVLFRAVTFGLNALTLRYLSRELLGVVSVRPGGRWAPAEAASEGLTVRPVSSRLTLLYSTAVFLAREAFRRACLSGGAERSWAATINLLWLT</sequence>
<organism evidence="10 11">
    <name type="scientific">Bambusicola thoracicus</name>
    <name type="common">Chinese bamboo-partridge</name>
    <name type="synonym">Perdix thoracica</name>
    <dbReference type="NCBI Taxonomy" id="9083"/>
    <lineage>
        <taxon>Eukaryota</taxon>
        <taxon>Metazoa</taxon>
        <taxon>Chordata</taxon>
        <taxon>Craniata</taxon>
        <taxon>Vertebrata</taxon>
        <taxon>Euteleostomi</taxon>
        <taxon>Archelosauria</taxon>
        <taxon>Archosauria</taxon>
        <taxon>Dinosauria</taxon>
        <taxon>Saurischia</taxon>
        <taxon>Theropoda</taxon>
        <taxon>Coelurosauria</taxon>
        <taxon>Aves</taxon>
        <taxon>Neognathae</taxon>
        <taxon>Galloanserae</taxon>
        <taxon>Galliformes</taxon>
        <taxon>Phasianidae</taxon>
        <taxon>Perdicinae</taxon>
        <taxon>Bambusicola</taxon>
    </lineage>
</organism>
<evidence type="ECO:0000256" key="3">
    <source>
        <dbReference type="ARBA" id="ARBA00010288"/>
    </source>
</evidence>
<accession>A0A2P4SDA1</accession>
<dbReference type="GO" id="GO:0006488">
    <property type="term" value="P:dolichol-linked oligosaccharide biosynthetic process"/>
    <property type="evidence" value="ECO:0007669"/>
    <property type="project" value="InterPro"/>
</dbReference>
<evidence type="ECO:0000256" key="2">
    <source>
        <dbReference type="ARBA" id="ARBA00004922"/>
    </source>
</evidence>
<comment type="pathway">
    <text evidence="2">Protein modification; protein glycosylation.</text>
</comment>
<dbReference type="InterPro" id="IPR007594">
    <property type="entry name" value="RFT1"/>
</dbReference>
<keyword evidence="4" id="KW-0812">Transmembrane</keyword>
<comment type="subcellular location">
    <subcellularLocation>
        <location evidence="1 9">Endoplasmic reticulum membrane</location>
        <topology evidence="1 9">Multi-pass membrane protein</topology>
    </subcellularLocation>
</comment>
<evidence type="ECO:0000256" key="6">
    <source>
        <dbReference type="ARBA" id="ARBA00022989"/>
    </source>
</evidence>
<dbReference type="Pfam" id="PF04506">
    <property type="entry name" value="Rft-1"/>
    <property type="match status" value="2"/>
</dbReference>
<proteinExistence type="inferred from homology"/>
<evidence type="ECO:0000256" key="5">
    <source>
        <dbReference type="ARBA" id="ARBA00022824"/>
    </source>
</evidence>
<evidence type="ECO:0000256" key="4">
    <source>
        <dbReference type="ARBA" id="ARBA00022692"/>
    </source>
</evidence>
<evidence type="ECO:0000313" key="11">
    <source>
        <dbReference type="Proteomes" id="UP000237246"/>
    </source>
</evidence>
<dbReference type="AlphaFoldDB" id="A0A2P4SDA1"/>
<evidence type="ECO:0000313" key="10">
    <source>
        <dbReference type="EMBL" id="POI22093.1"/>
    </source>
</evidence>
<dbReference type="PANTHER" id="PTHR13117">
    <property type="entry name" value="ENDOPLASMIC RETICULUM MULTISPAN TRANSMEMBRANE PROTEIN-RELATED"/>
    <property type="match status" value="1"/>
</dbReference>
<dbReference type="Proteomes" id="UP000237246">
    <property type="component" value="Unassembled WGS sequence"/>
</dbReference>
<keyword evidence="7" id="KW-0472">Membrane</keyword>
<keyword evidence="11" id="KW-1185">Reference proteome</keyword>
<gene>
    <name evidence="10" type="ORF">CIB84_014158</name>
</gene>
<keyword evidence="5" id="KW-0256">Endoplasmic reticulum</keyword>
<comment type="function">
    <text evidence="8 9">Intramembrane glycolipid transporter that operates in the biosynthetic pathway of dolichol-linked oligosaccharides, the glycan precursors employed in protein asparagine (N)-glycosylation. The sequential addition of sugars to dolichol pyrophosphate produces dolichol-linked oligosaccharides containing fourteen sugars, including two GlcNAcs, nine mannoses and three glucoses. Once assembled, the oligosaccharide is transferred from the lipid to nascent proteins by oligosaccharyltransferases. The assembly of dolichol-linked oligosaccharides begins on the cytosolic side of the endoplasmic reticulum membrane and finishes in its lumen. RFT1 could mediate the translocation of the cytosolically oriented intermediate DolPP-GlcNAc2Man5, produced by ALG11, into the ER lumen where dolichol-linked oligosaccharides assembly continues. However, the intramembrane lipid transporter activity could not be confirmed in vitro.</text>
</comment>
<keyword evidence="6" id="KW-1133">Transmembrane helix</keyword>
<evidence type="ECO:0000256" key="8">
    <source>
        <dbReference type="ARBA" id="ARBA00045912"/>
    </source>
</evidence>
<evidence type="ECO:0000256" key="9">
    <source>
        <dbReference type="RuleBase" id="RU365067"/>
    </source>
</evidence>
<protein>
    <recommendedName>
        <fullName evidence="9">Protein RFT1 homolog</fullName>
    </recommendedName>
</protein>
<comment type="similarity">
    <text evidence="3 9">Belongs to the RFT1 family.</text>
</comment>
<reference evidence="10 11" key="1">
    <citation type="submission" date="2018-01" db="EMBL/GenBank/DDBJ databases">
        <title>Comparison of the Chinese Bamboo Partridge and Red Junglefowl genome sequences highlights the importance of demography in genome evolution.</title>
        <authorList>
            <person name="Tiley G.P."/>
            <person name="Kimball R.T."/>
            <person name="Braun E.L."/>
            <person name="Burleigh J.G."/>
        </authorList>
    </citation>
    <scope>NUCLEOTIDE SEQUENCE [LARGE SCALE GENOMIC DNA]</scope>
    <source>
        <strain evidence="10">RTK389</strain>
        <tissue evidence="10">Blood</tissue>
    </source>
</reference>
<evidence type="ECO:0000256" key="7">
    <source>
        <dbReference type="ARBA" id="ARBA00023136"/>
    </source>
</evidence>
<dbReference type="EMBL" id="PPHD01061881">
    <property type="protein sequence ID" value="POI22093.1"/>
    <property type="molecule type" value="Genomic_DNA"/>
</dbReference>
<dbReference type="GO" id="GO:0005789">
    <property type="term" value="C:endoplasmic reticulum membrane"/>
    <property type="evidence" value="ECO:0007669"/>
    <property type="project" value="UniProtKB-SubCell"/>
</dbReference>
<dbReference type="OrthoDB" id="9979195at2759"/>
<comment type="caution">
    <text evidence="10">The sequence shown here is derived from an EMBL/GenBank/DDBJ whole genome shotgun (WGS) entry which is preliminary data.</text>
</comment>
<name>A0A2P4SDA1_BAMTH</name>